<reference evidence="2 3" key="1">
    <citation type="journal article" date="2012" name="J. Bacteriol.">
        <title>Complete genome sequences of Desulfosporosinus orientis DSM765T, Desulfosporosinus youngiae DSM17734T, Desulfosporosinus meridiei DSM13257T, and Desulfosporosinus acidiphilus DSM22704T.</title>
        <authorList>
            <person name="Pester M."/>
            <person name="Brambilla E."/>
            <person name="Alazard D."/>
            <person name="Rattei T."/>
            <person name="Weinmaier T."/>
            <person name="Han J."/>
            <person name="Lucas S."/>
            <person name="Lapidus A."/>
            <person name="Cheng J.F."/>
            <person name="Goodwin L."/>
            <person name="Pitluck S."/>
            <person name="Peters L."/>
            <person name="Ovchinnikova G."/>
            <person name="Teshima H."/>
            <person name="Detter J.C."/>
            <person name="Han C.S."/>
            <person name="Tapia R."/>
            <person name="Land M.L."/>
            <person name="Hauser L."/>
            <person name="Kyrpides N.C."/>
            <person name="Ivanova N.N."/>
            <person name="Pagani I."/>
            <person name="Huntmann M."/>
            <person name="Wei C.L."/>
            <person name="Davenport K.W."/>
            <person name="Daligault H."/>
            <person name="Chain P.S."/>
            <person name="Chen A."/>
            <person name="Mavromatis K."/>
            <person name="Markowitz V."/>
            <person name="Szeto E."/>
            <person name="Mikhailova N."/>
            <person name="Pati A."/>
            <person name="Wagner M."/>
            <person name="Woyke T."/>
            <person name="Ollivier B."/>
            <person name="Klenk H.P."/>
            <person name="Spring S."/>
            <person name="Loy A."/>
        </authorList>
    </citation>
    <scope>NUCLEOTIDE SEQUENCE [LARGE SCALE GENOMIC DNA]</scope>
    <source>
        <strain evidence="3">ATCC BAA-275 / DSM 13257 / NCIMB 13706 / S10</strain>
    </source>
</reference>
<evidence type="ECO:0008006" key="4">
    <source>
        <dbReference type="Google" id="ProtNLM"/>
    </source>
</evidence>
<keyword evidence="1" id="KW-0472">Membrane</keyword>
<evidence type="ECO:0000313" key="3">
    <source>
        <dbReference type="Proteomes" id="UP000005262"/>
    </source>
</evidence>
<dbReference type="STRING" id="768704.Desmer_0996"/>
<protein>
    <recommendedName>
        <fullName evidence="4">Prepilin-type N-terminal cleavage/methylation domain-containing protein</fullName>
    </recommendedName>
</protein>
<accession>J7IN54</accession>
<reference evidence="3" key="2">
    <citation type="submission" date="2012-08" db="EMBL/GenBank/DDBJ databases">
        <title>Finished genome of Desulfosporosinus meridiei DSM 13257.</title>
        <authorList>
            <person name="Huntemann M."/>
            <person name="Wei C.-L."/>
            <person name="Han J."/>
            <person name="Detter J.C."/>
            <person name="Han C."/>
            <person name="Davenport K."/>
            <person name="Daligault H."/>
            <person name="Erkkila T."/>
            <person name="Gu W."/>
            <person name="Munk A.C.C."/>
            <person name="Teshima H."/>
            <person name="Xu Y."/>
            <person name="Chain P."/>
            <person name="Tapia R."/>
            <person name="Chen A."/>
            <person name="Krypides N."/>
            <person name="Mavromatis K."/>
            <person name="Markowitz V."/>
            <person name="Szeto E."/>
            <person name="Ivanova N."/>
            <person name="Mikhailova N."/>
            <person name="Ovchinnikova G."/>
            <person name="Pagani I."/>
            <person name="Pati A."/>
            <person name="Goodwin L."/>
            <person name="Peters L."/>
            <person name="Pitluck S."/>
            <person name="Woyke T."/>
            <person name="Pester M."/>
            <person name="Spring S."/>
            <person name="Ollivier B."/>
            <person name="Rattei T."/>
            <person name="Klenk H.-P."/>
            <person name="Wagner M."/>
            <person name="Loy A."/>
        </authorList>
    </citation>
    <scope>NUCLEOTIDE SEQUENCE [LARGE SCALE GENOMIC DNA]</scope>
    <source>
        <strain evidence="3">ATCC BAA-275 / DSM 13257 / NCIMB 13706 / S10</strain>
    </source>
</reference>
<sequence>MNPEILKGGNNILRNYIYNSRSNEGYVLLDVLLALFLFSLGFAVLFELTSHALSESGKAMTLMEGANLAQGKMDQLAVRNWRDNIAQRGCIPGGIVEGREGKFRWQIYSDWHDIPHLLKVSVKVMWSERGDPYQYKLESLYAVE</sequence>
<proteinExistence type="predicted"/>
<gene>
    <name evidence="2" type="ordered locus">Desmer_0996</name>
</gene>
<dbReference type="EMBL" id="CP003629">
    <property type="protein sequence ID" value="AFQ43020.1"/>
    <property type="molecule type" value="Genomic_DNA"/>
</dbReference>
<dbReference type="RefSeq" id="WP_014901940.1">
    <property type="nucleotide sequence ID" value="NC_018515.1"/>
</dbReference>
<keyword evidence="3" id="KW-1185">Reference proteome</keyword>
<feature type="transmembrane region" description="Helical" evidence="1">
    <location>
        <begin position="26"/>
        <end position="48"/>
    </location>
</feature>
<dbReference type="AlphaFoldDB" id="J7IN54"/>
<keyword evidence="1" id="KW-1133">Transmembrane helix</keyword>
<evidence type="ECO:0000313" key="2">
    <source>
        <dbReference type="EMBL" id="AFQ43020.1"/>
    </source>
</evidence>
<dbReference type="eggNOG" id="COG4967">
    <property type="taxonomic scope" value="Bacteria"/>
</dbReference>
<organism evidence="2 3">
    <name type="scientific">Desulfosporosinus meridiei (strain ATCC BAA-275 / DSM 13257 / KCTC 12902 / NCIMB 13706 / S10)</name>
    <dbReference type="NCBI Taxonomy" id="768704"/>
    <lineage>
        <taxon>Bacteria</taxon>
        <taxon>Bacillati</taxon>
        <taxon>Bacillota</taxon>
        <taxon>Clostridia</taxon>
        <taxon>Eubacteriales</taxon>
        <taxon>Desulfitobacteriaceae</taxon>
        <taxon>Desulfosporosinus</taxon>
    </lineage>
</organism>
<dbReference type="HOGENOM" id="CLU_1966989_0_0_9"/>
<name>J7IN54_DESMD</name>
<keyword evidence="1" id="KW-0812">Transmembrane</keyword>
<dbReference type="KEGG" id="dmi:Desmer_0996"/>
<evidence type="ECO:0000256" key="1">
    <source>
        <dbReference type="SAM" id="Phobius"/>
    </source>
</evidence>
<dbReference type="Proteomes" id="UP000005262">
    <property type="component" value="Chromosome"/>
</dbReference>